<reference evidence="1" key="1">
    <citation type="submission" date="2023-03" db="EMBL/GenBank/DDBJ databases">
        <title>Massive genome expansion in bonnet fungi (Mycena s.s.) driven by repeated elements and novel gene families across ecological guilds.</title>
        <authorList>
            <consortium name="Lawrence Berkeley National Laboratory"/>
            <person name="Harder C.B."/>
            <person name="Miyauchi S."/>
            <person name="Viragh M."/>
            <person name="Kuo A."/>
            <person name="Thoen E."/>
            <person name="Andreopoulos B."/>
            <person name="Lu D."/>
            <person name="Skrede I."/>
            <person name="Drula E."/>
            <person name="Henrissat B."/>
            <person name="Morin E."/>
            <person name="Kohler A."/>
            <person name="Barry K."/>
            <person name="LaButti K."/>
            <person name="Morin E."/>
            <person name="Salamov A."/>
            <person name="Lipzen A."/>
            <person name="Mereny Z."/>
            <person name="Hegedus B."/>
            <person name="Baldrian P."/>
            <person name="Stursova M."/>
            <person name="Weitz H."/>
            <person name="Taylor A."/>
            <person name="Grigoriev I.V."/>
            <person name="Nagy L.G."/>
            <person name="Martin F."/>
            <person name="Kauserud H."/>
        </authorList>
    </citation>
    <scope>NUCLEOTIDE SEQUENCE</scope>
    <source>
        <strain evidence="1">CBHHK002</strain>
    </source>
</reference>
<dbReference type="Proteomes" id="UP001218218">
    <property type="component" value="Unassembled WGS sequence"/>
</dbReference>
<evidence type="ECO:0000313" key="1">
    <source>
        <dbReference type="EMBL" id="KAJ7310858.1"/>
    </source>
</evidence>
<name>A0AAD6Z7H3_9AGAR</name>
<dbReference type="AlphaFoldDB" id="A0AAD6Z7H3"/>
<evidence type="ECO:0008006" key="3">
    <source>
        <dbReference type="Google" id="ProtNLM"/>
    </source>
</evidence>
<proteinExistence type="predicted"/>
<comment type="caution">
    <text evidence="1">The sequence shown here is derived from an EMBL/GenBank/DDBJ whole genome shotgun (WGS) entry which is preliminary data.</text>
</comment>
<dbReference type="EMBL" id="JARIHO010000077">
    <property type="protein sequence ID" value="KAJ7310858.1"/>
    <property type="molecule type" value="Genomic_DNA"/>
</dbReference>
<feature type="non-terminal residue" evidence="1">
    <location>
        <position position="109"/>
    </location>
</feature>
<organism evidence="1 2">
    <name type="scientific">Mycena albidolilacea</name>
    <dbReference type="NCBI Taxonomy" id="1033008"/>
    <lineage>
        <taxon>Eukaryota</taxon>
        <taxon>Fungi</taxon>
        <taxon>Dikarya</taxon>
        <taxon>Basidiomycota</taxon>
        <taxon>Agaricomycotina</taxon>
        <taxon>Agaricomycetes</taxon>
        <taxon>Agaricomycetidae</taxon>
        <taxon>Agaricales</taxon>
        <taxon>Marasmiineae</taxon>
        <taxon>Mycenaceae</taxon>
        <taxon>Mycena</taxon>
    </lineage>
</organism>
<sequence length="109" mass="12023">MILRSPYDTSASRAAISLICQLQIDFSALNAHRFRCRLTASAACEACGAAKETRLHYLLHCPAYEHLHPPLQAASYKAGILGAVDLRTLLNHSKLLKAVTTFVLLSQRF</sequence>
<keyword evidence="2" id="KW-1185">Reference proteome</keyword>
<accession>A0AAD6Z7H3</accession>
<evidence type="ECO:0000313" key="2">
    <source>
        <dbReference type="Proteomes" id="UP001218218"/>
    </source>
</evidence>
<gene>
    <name evidence="1" type="ORF">DFH08DRAFT_898506</name>
</gene>
<protein>
    <recommendedName>
        <fullName evidence="3">Reverse transcriptase zinc-binding domain-containing protein</fullName>
    </recommendedName>
</protein>